<evidence type="ECO:0000313" key="2">
    <source>
        <dbReference type="Proteomes" id="UP000593562"/>
    </source>
</evidence>
<reference evidence="1 2" key="1">
    <citation type="journal article" date="2020" name="Nat. Commun.">
        <title>Genome of Tripterygium wilfordii and identification of cytochrome P450 involved in triptolide biosynthesis.</title>
        <authorList>
            <person name="Tu L."/>
            <person name="Su P."/>
            <person name="Zhang Z."/>
            <person name="Gao L."/>
            <person name="Wang J."/>
            <person name="Hu T."/>
            <person name="Zhou J."/>
            <person name="Zhang Y."/>
            <person name="Zhao Y."/>
            <person name="Liu Y."/>
            <person name="Song Y."/>
            <person name="Tong Y."/>
            <person name="Lu Y."/>
            <person name="Yang J."/>
            <person name="Xu C."/>
            <person name="Jia M."/>
            <person name="Peters R.J."/>
            <person name="Huang L."/>
            <person name="Gao W."/>
        </authorList>
    </citation>
    <scope>NUCLEOTIDE SEQUENCE [LARGE SCALE GENOMIC DNA]</scope>
    <source>
        <strain evidence="2">cv. XIE 37</strain>
        <tissue evidence="1">Leaf</tissue>
    </source>
</reference>
<protein>
    <submittedName>
        <fullName evidence="1">Uncharacterized protein</fullName>
    </submittedName>
</protein>
<organism evidence="1 2">
    <name type="scientific">Tripterygium wilfordii</name>
    <name type="common">Thunder God vine</name>
    <dbReference type="NCBI Taxonomy" id="458696"/>
    <lineage>
        <taxon>Eukaryota</taxon>
        <taxon>Viridiplantae</taxon>
        <taxon>Streptophyta</taxon>
        <taxon>Embryophyta</taxon>
        <taxon>Tracheophyta</taxon>
        <taxon>Spermatophyta</taxon>
        <taxon>Magnoliopsida</taxon>
        <taxon>eudicotyledons</taxon>
        <taxon>Gunneridae</taxon>
        <taxon>Pentapetalae</taxon>
        <taxon>rosids</taxon>
        <taxon>fabids</taxon>
        <taxon>Celastrales</taxon>
        <taxon>Celastraceae</taxon>
        <taxon>Tripterygium</taxon>
    </lineage>
</organism>
<dbReference type="Proteomes" id="UP000593562">
    <property type="component" value="Unassembled WGS sequence"/>
</dbReference>
<sequence length="171" mass="19585">MKARRADSSRLLQQTICYDKKKKWSFSVSWGYSAHIYERFQPPSLLQRPLQTFSSWKKRPALPYMFNTRIVSKDPCEAPHVFYFDSVVETRDNEMLTSYVRMSPPRLPACASSGNHSADFVSVIRVVSPVSARRRDGVSGSRRECCDVGHVAGKNITEIKFRCCKKEELVA</sequence>
<dbReference type="PANTHER" id="PTHR10811">
    <property type="entry name" value="FRINGE-RELATED"/>
    <property type="match status" value="1"/>
</dbReference>
<keyword evidence="2" id="KW-1185">Reference proteome</keyword>
<proteinExistence type="predicted"/>
<evidence type="ECO:0000313" key="1">
    <source>
        <dbReference type="EMBL" id="KAF5744572.1"/>
    </source>
</evidence>
<dbReference type="Pfam" id="PF04646">
    <property type="entry name" value="DUF604"/>
    <property type="match status" value="1"/>
</dbReference>
<dbReference type="EMBL" id="JAAARO010000007">
    <property type="protein sequence ID" value="KAF5744572.1"/>
    <property type="molecule type" value="Genomic_DNA"/>
</dbReference>
<accession>A0A7J7DE16</accession>
<comment type="caution">
    <text evidence="1">The sequence shown here is derived from an EMBL/GenBank/DDBJ whole genome shotgun (WGS) entry which is preliminary data.</text>
</comment>
<dbReference type="InterPro" id="IPR006740">
    <property type="entry name" value="DUF604"/>
</dbReference>
<gene>
    <name evidence="1" type="ORF">HS088_TW07G00146</name>
</gene>
<dbReference type="InParanoid" id="A0A7J7DE16"/>
<name>A0A7J7DE16_TRIWF</name>
<dbReference type="AlphaFoldDB" id="A0A7J7DE16"/>